<sequence>MMDGDDEEGHGSAPDTCSSTILEEEHDRLNRDEDGDADGDVYGYGMGVRDEPAYDDPEYN</sequence>
<dbReference type="AlphaFoldDB" id="A0AAJ0DS52"/>
<evidence type="ECO:0000313" key="3">
    <source>
        <dbReference type="Proteomes" id="UP001271007"/>
    </source>
</evidence>
<feature type="region of interest" description="Disordered" evidence="1">
    <location>
        <begin position="1"/>
        <end position="60"/>
    </location>
</feature>
<dbReference type="Proteomes" id="UP001271007">
    <property type="component" value="Unassembled WGS sequence"/>
</dbReference>
<protein>
    <submittedName>
        <fullName evidence="2">Uncharacterized protein</fullName>
    </submittedName>
</protein>
<evidence type="ECO:0000256" key="1">
    <source>
        <dbReference type="SAM" id="MobiDB-lite"/>
    </source>
</evidence>
<accession>A0AAJ0DS52</accession>
<gene>
    <name evidence="2" type="ORF">LTR09_003789</name>
</gene>
<name>A0AAJ0DS52_9PEZI</name>
<organism evidence="2 3">
    <name type="scientific">Extremus antarcticus</name>
    <dbReference type="NCBI Taxonomy" id="702011"/>
    <lineage>
        <taxon>Eukaryota</taxon>
        <taxon>Fungi</taxon>
        <taxon>Dikarya</taxon>
        <taxon>Ascomycota</taxon>
        <taxon>Pezizomycotina</taxon>
        <taxon>Dothideomycetes</taxon>
        <taxon>Dothideomycetidae</taxon>
        <taxon>Mycosphaerellales</taxon>
        <taxon>Extremaceae</taxon>
        <taxon>Extremus</taxon>
    </lineage>
</organism>
<evidence type="ECO:0000313" key="2">
    <source>
        <dbReference type="EMBL" id="KAK3055236.1"/>
    </source>
</evidence>
<dbReference type="EMBL" id="JAWDJX010000009">
    <property type="protein sequence ID" value="KAK3055236.1"/>
    <property type="molecule type" value="Genomic_DNA"/>
</dbReference>
<proteinExistence type="predicted"/>
<comment type="caution">
    <text evidence="2">The sequence shown here is derived from an EMBL/GenBank/DDBJ whole genome shotgun (WGS) entry which is preliminary data.</text>
</comment>
<reference evidence="2" key="1">
    <citation type="submission" date="2023-04" db="EMBL/GenBank/DDBJ databases">
        <title>Black Yeasts Isolated from many extreme environments.</title>
        <authorList>
            <person name="Coleine C."/>
            <person name="Stajich J.E."/>
            <person name="Selbmann L."/>
        </authorList>
    </citation>
    <scope>NUCLEOTIDE SEQUENCE</scope>
    <source>
        <strain evidence="2">CCFEE 5312</strain>
    </source>
</reference>
<feature type="compositionally biased region" description="Basic and acidic residues" evidence="1">
    <location>
        <begin position="23"/>
        <end position="32"/>
    </location>
</feature>
<keyword evidence="3" id="KW-1185">Reference proteome</keyword>